<evidence type="ECO:0000313" key="2">
    <source>
        <dbReference type="Proteomes" id="UP001144280"/>
    </source>
</evidence>
<dbReference type="EMBL" id="BSDI01000011">
    <property type="protein sequence ID" value="GLH97648.1"/>
    <property type="molecule type" value="Genomic_DNA"/>
</dbReference>
<protein>
    <submittedName>
        <fullName evidence="1">Uncharacterized protein</fullName>
    </submittedName>
</protein>
<accession>A0ABQ5QSS0</accession>
<name>A0ABQ5QSS0_9ACTN</name>
<evidence type="ECO:0000313" key="1">
    <source>
        <dbReference type="EMBL" id="GLH97648.1"/>
    </source>
</evidence>
<gene>
    <name evidence="1" type="ORF">Pa4123_29230</name>
</gene>
<sequence length="59" mass="6113">RGAGTCPTSSVRLEAVVCHVPAPRTDVGGLRPGVKGDGVTRFTWARVCEGSGKYVTLAL</sequence>
<dbReference type="Proteomes" id="UP001144280">
    <property type="component" value="Unassembled WGS sequence"/>
</dbReference>
<comment type="caution">
    <text evidence="1">The sequence shown here is derived from an EMBL/GenBank/DDBJ whole genome shotgun (WGS) entry which is preliminary data.</text>
</comment>
<reference evidence="1" key="1">
    <citation type="submission" date="2022-12" db="EMBL/GenBank/DDBJ databases">
        <title>New Phytohabitans aurantiacus sp. RD004123 nov., an actinomycete isolated from soil.</title>
        <authorList>
            <person name="Triningsih D.W."/>
            <person name="Harunari E."/>
            <person name="Igarashi Y."/>
        </authorList>
    </citation>
    <scope>NUCLEOTIDE SEQUENCE</scope>
    <source>
        <strain evidence="1">RD004123</strain>
    </source>
</reference>
<organism evidence="1 2">
    <name type="scientific">Phytohabitans aurantiacus</name>
    <dbReference type="NCBI Taxonomy" id="3016789"/>
    <lineage>
        <taxon>Bacteria</taxon>
        <taxon>Bacillati</taxon>
        <taxon>Actinomycetota</taxon>
        <taxon>Actinomycetes</taxon>
        <taxon>Micromonosporales</taxon>
        <taxon>Micromonosporaceae</taxon>
    </lineage>
</organism>
<keyword evidence="2" id="KW-1185">Reference proteome</keyword>
<proteinExistence type="predicted"/>
<feature type="non-terminal residue" evidence="1">
    <location>
        <position position="1"/>
    </location>
</feature>